<protein>
    <recommendedName>
        <fullName evidence="6">Anaphase-promoting complex subunit 1</fullName>
    </recommendedName>
</protein>
<evidence type="ECO:0000256" key="1">
    <source>
        <dbReference type="ARBA" id="ARBA00022618"/>
    </source>
</evidence>
<dbReference type="GO" id="GO:0060090">
    <property type="term" value="F:molecular adaptor activity"/>
    <property type="evidence" value="ECO:0007669"/>
    <property type="project" value="TreeGrafter"/>
</dbReference>
<dbReference type="PANTHER" id="PTHR12827">
    <property type="entry name" value="MEIOTIC CHECKPOINT REGULATOR TSG24 FAMILY MEMBER"/>
    <property type="match status" value="1"/>
</dbReference>
<name>A0A8J4BK70_9CHLO</name>
<evidence type="ECO:0000313" key="4">
    <source>
        <dbReference type="EMBL" id="GIL62358.1"/>
    </source>
</evidence>
<dbReference type="GO" id="GO:0051301">
    <property type="term" value="P:cell division"/>
    <property type="evidence" value="ECO:0007669"/>
    <property type="project" value="UniProtKB-KW"/>
</dbReference>
<dbReference type="AlphaFoldDB" id="A0A8J4BK70"/>
<comment type="caution">
    <text evidence="4">The sequence shown here is derived from an EMBL/GenBank/DDBJ whole genome shotgun (WGS) entry which is preliminary data.</text>
</comment>
<keyword evidence="5" id="KW-1185">Reference proteome</keyword>
<dbReference type="Proteomes" id="UP000747399">
    <property type="component" value="Unassembled WGS sequence"/>
</dbReference>
<gene>
    <name evidence="4" type="ORF">Vafri_16529</name>
</gene>
<keyword evidence="1" id="KW-0132">Cell division</keyword>
<dbReference type="GO" id="GO:0070979">
    <property type="term" value="P:protein K11-linked ubiquitination"/>
    <property type="evidence" value="ECO:0007669"/>
    <property type="project" value="TreeGrafter"/>
</dbReference>
<keyword evidence="2" id="KW-0498">Mitosis</keyword>
<dbReference type="InterPro" id="IPR024990">
    <property type="entry name" value="Apc1"/>
</dbReference>
<organism evidence="4 5">
    <name type="scientific">Volvox africanus</name>
    <dbReference type="NCBI Taxonomy" id="51714"/>
    <lineage>
        <taxon>Eukaryota</taxon>
        <taxon>Viridiplantae</taxon>
        <taxon>Chlorophyta</taxon>
        <taxon>core chlorophytes</taxon>
        <taxon>Chlorophyceae</taxon>
        <taxon>CS clade</taxon>
        <taxon>Chlamydomonadales</taxon>
        <taxon>Volvocaceae</taxon>
        <taxon>Volvox</taxon>
    </lineage>
</organism>
<dbReference type="GO" id="GO:0031145">
    <property type="term" value="P:anaphase-promoting complex-dependent catabolic process"/>
    <property type="evidence" value="ECO:0007669"/>
    <property type="project" value="TreeGrafter"/>
</dbReference>
<dbReference type="PANTHER" id="PTHR12827:SF3">
    <property type="entry name" value="ANAPHASE-PROMOTING COMPLEX SUBUNIT 1"/>
    <property type="match status" value="1"/>
</dbReference>
<dbReference type="GO" id="GO:0007091">
    <property type="term" value="P:metaphase/anaphase transition of mitotic cell cycle"/>
    <property type="evidence" value="ECO:0007669"/>
    <property type="project" value="TreeGrafter"/>
</dbReference>
<evidence type="ECO:0000256" key="3">
    <source>
        <dbReference type="ARBA" id="ARBA00023306"/>
    </source>
</evidence>
<dbReference type="EMBL" id="BNCO01000050">
    <property type="protein sequence ID" value="GIL62358.1"/>
    <property type="molecule type" value="Genomic_DNA"/>
</dbReference>
<evidence type="ECO:0000256" key="2">
    <source>
        <dbReference type="ARBA" id="ARBA00022776"/>
    </source>
</evidence>
<dbReference type="GO" id="GO:0005680">
    <property type="term" value="C:anaphase-promoting complex"/>
    <property type="evidence" value="ECO:0007669"/>
    <property type="project" value="InterPro"/>
</dbReference>
<evidence type="ECO:0008006" key="6">
    <source>
        <dbReference type="Google" id="ProtNLM"/>
    </source>
</evidence>
<sequence>MAGTGHLPTFHLLQALSNRRHPTHHHVLHSLGVGYGAHCAVSLALGFLFLGAGTHTFSTTNSSVAALLVALFPTLPHTPTDNRCHLQGTKLSSLTPCCGPPPPT</sequence>
<accession>A0A8J4BK70</accession>
<reference evidence="4" key="1">
    <citation type="journal article" date="2021" name="Proc. Natl. Acad. Sci. U.S.A.">
        <title>Three genomes in the algal genus Volvox reveal the fate of a haploid sex-determining region after a transition to homothallism.</title>
        <authorList>
            <person name="Yamamoto K."/>
            <person name="Hamaji T."/>
            <person name="Kawai-Toyooka H."/>
            <person name="Matsuzaki R."/>
            <person name="Takahashi F."/>
            <person name="Nishimura Y."/>
            <person name="Kawachi M."/>
            <person name="Noguchi H."/>
            <person name="Minakuchi Y."/>
            <person name="Umen J.G."/>
            <person name="Toyoda A."/>
            <person name="Nozaki H."/>
        </authorList>
    </citation>
    <scope>NUCLEOTIDE SEQUENCE</scope>
    <source>
        <strain evidence="4">NIES-3780</strain>
    </source>
</reference>
<evidence type="ECO:0000313" key="5">
    <source>
        <dbReference type="Proteomes" id="UP000747399"/>
    </source>
</evidence>
<keyword evidence="3" id="KW-0131">Cell cycle</keyword>
<proteinExistence type="predicted"/>